<keyword evidence="2" id="KW-0472">Membrane</keyword>
<organism evidence="3 4">
    <name type="scientific">Hyalella azteca</name>
    <name type="common">Amphipod</name>
    <dbReference type="NCBI Taxonomy" id="294128"/>
    <lineage>
        <taxon>Eukaryota</taxon>
        <taxon>Metazoa</taxon>
        <taxon>Ecdysozoa</taxon>
        <taxon>Arthropoda</taxon>
        <taxon>Crustacea</taxon>
        <taxon>Multicrustacea</taxon>
        <taxon>Malacostraca</taxon>
        <taxon>Eumalacostraca</taxon>
        <taxon>Peracarida</taxon>
        <taxon>Amphipoda</taxon>
        <taxon>Senticaudata</taxon>
        <taxon>Talitrida</taxon>
        <taxon>Talitroidea</taxon>
        <taxon>Hyalellidae</taxon>
        <taxon>Hyalella</taxon>
    </lineage>
</organism>
<name>A0A8B7NRN5_HYAAZ</name>
<dbReference type="GeneID" id="108673102"/>
<keyword evidence="2" id="KW-1133">Transmembrane helix</keyword>
<accession>A0A8B7NRN5</accession>
<evidence type="ECO:0000313" key="3">
    <source>
        <dbReference type="Proteomes" id="UP000694843"/>
    </source>
</evidence>
<sequence>MADNAASAAPAAPPTRREEPFKVFWETMTAVMIYFFPHLVAVWLLHVLNNEPGIPESLRRRLYSLLMVSTTIIMMQTIAMVYYGRGLVQTAGFRRDVPAEASNSPRSNRRRDDSDSEDTDDSRGPAWAVRMAAASFGG</sequence>
<evidence type="ECO:0000256" key="1">
    <source>
        <dbReference type="SAM" id="MobiDB-lite"/>
    </source>
</evidence>
<evidence type="ECO:0000256" key="2">
    <source>
        <dbReference type="SAM" id="Phobius"/>
    </source>
</evidence>
<reference evidence="4" key="1">
    <citation type="submission" date="2025-08" db="UniProtKB">
        <authorList>
            <consortium name="RefSeq"/>
        </authorList>
    </citation>
    <scope>IDENTIFICATION</scope>
    <source>
        <tissue evidence="4">Whole organism</tissue>
    </source>
</reference>
<dbReference type="RefSeq" id="XP_018016372.1">
    <property type="nucleotide sequence ID" value="XM_018160883.2"/>
</dbReference>
<evidence type="ECO:0000313" key="4">
    <source>
        <dbReference type="RefSeq" id="XP_018016372.1"/>
    </source>
</evidence>
<feature type="region of interest" description="Disordered" evidence="1">
    <location>
        <begin position="94"/>
        <end position="126"/>
    </location>
</feature>
<keyword evidence="3" id="KW-1185">Reference proteome</keyword>
<dbReference type="AlphaFoldDB" id="A0A8B7NRN5"/>
<gene>
    <name evidence="4" type="primary">LOC108673102</name>
</gene>
<dbReference type="Proteomes" id="UP000694843">
    <property type="component" value="Unplaced"/>
</dbReference>
<protein>
    <submittedName>
        <fullName evidence="4">Uncharacterized protein LOC108673102</fullName>
    </submittedName>
</protein>
<proteinExistence type="predicted"/>
<keyword evidence="2" id="KW-0812">Transmembrane</keyword>
<feature type="transmembrane region" description="Helical" evidence="2">
    <location>
        <begin position="65"/>
        <end position="84"/>
    </location>
</feature>
<feature type="transmembrane region" description="Helical" evidence="2">
    <location>
        <begin position="23"/>
        <end position="45"/>
    </location>
</feature>
<dbReference type="KEGG" id="hazt:108673102"/>